<evidence type="ECO:0000259" key="4">
    <source>
        <dbReference type="PROSITE" id="PS51084"/>
    </source>
</evidence>
<dbReference type="InterPro" id="IPR036265">
    <property type="entry name" value="HIT-like_sf"/>
</dbReference>
<dbReference type="GeneID" id="100907821"/>
<dbReference type="Pfam" id="PF01230">
    <property type="entry name" value="HIT"/>
    <property type="match status" value="1"/>
</dbReference>
<dbReference type="CDD" id="cd01276">
    <property type="entry name" value="PKCI_related"/>
    <property type="match status" value="1"/>
</dbReference>
<sequence>MFRRGLSCMLASARLGARPLPPLTRVPHRSLMDSGEVAAAAEAARDFAATGTPSIFAKILDGTIPADIIHDDDKCIAFRDVNPQAPVHFLVIPRKPIPMLEKAVASDGNLLGHLILVAKQVAESEGLKDGYRVVVNNGVQGAQSVYHLHIHVLGGRQMSWPPG</sequence>
<dbReference type="InterPro" id="IPR019808">
    <property type="entry name" value="Histidine_triad_CS"/>
</dbReference>
<dbReference type="Gene3D" id="3.30.428.10">
    <property type="entry name" value="HIT-like"/>
    <property type="match status" value="1"/>
</dbReference>
<gene>
    <name evidence="6" type="primary">LOC100907821</name>
</gene>
<dbReference type="KEGG" id="goe:100907821"/>
<dbReference type="PROSITE" id="PS00892">
    <property type="entry name" value="HIT_1"/>
    <property type="match status" value="1"/>
</dbReference>
<keyword evidence="5" id="KW-1185">Reference proteome</keyword>
<dbReference type="RefSeq" id="XP_003747123.1">
    <property type="nucleotide sequence ID" value="XM_003747075.1"/>
</dbReference>
<evidence type="ECO:0000256" key="1">
    <source>
        <dbReference type="PIRSR" id="PIRSR601310-1"/>
    </source>
</evidence>
<evidence type="ECO:0000313" key="5">
    <source>
        <dbReference type="Proteomes" id="UP000694867"/>
    </source>
</evidence>
<dbReference type="Proteomes" id="UP000694867">
    <property type="component" value="Unplaced"/>
</dbReference>
<dbReference type="PROSITE" id="PS51084">
    <property type="entry name" value="HIT_2"/>
    <property type="match status" value="1"/>
</dbReference>
<dbReference type="SUPFAM" id="SSF54197">
    <property type="entry name" value="HIT-like"/>
    <property type="match status" value="1"/>
</dbReference>
<dbReference type="InterPro" id="IPR001310">
    <property type="entry name" value="Histidine_triad_HIT"/>
</dbReference>
<name>A0AAJ6QXC2_9ACAR</name>
<dbReference type="GO" id="GO:0003824">
    <property type="term" value="F:catalytic activity"/>
    <property type="evidence" value="ECO:0007669"/>
    <property type="project" value="InterPro"/>
</dbReference>
<evidence type="ECO:0000256" key="2">
    <source>
        <dbReference type="PIRSR" id="PIRSR601310-3"/>
    </source>
</evidence>
<dbReference type="PANTHER" id="PTHR23089">
    <property type="entry name" value="HISTIDINE TRIAD HIT PROTEIN"/>
    <property type="match status" value="1"/>
</dbReference>
<dbReference type="PRINTS" id="PR00332">
    <property type="entry name" value="HISTRIAD"/>
</dbReference>
<reference evidence="6" key="1">
    <citation type="submission" date="2025-08" db="UniProtKB">
        <authorList>
            <consortium name="RefSeq"/>
        </authorList>
    </citation>
    <scope>IDENTIFICATION</scope>
</reference>
<dbReference type="FunFam" id="3.30.428.10:FF:000005">
    <property type="entry name" value="Histidine triad nucleotide-binding protein 1"/>
    <property type="match status" value="1"/>
</dbReference>
<dbReference type="AlphaFoldDB" id="A0AAJ6QXC2"/>
<feature type="active site" description="Tele-AMP-histidine intermediate" evidence="1">
    <location>
        <position position="149"/>
    </location>
</feature>
<protein>
    <submittedName>
        <fullName evidence="6">Uncharacterized protein LOC100907821</fullName>
    </submittedName>
</protein>
<feature type="short sequence motif" description="Histidine triad motif" evidence="2 3">
    <location>
        <begin position="147"/>
        <end position="151"/>
    </location>
</feature>
<evidence type="ECO:0000256" key="3">
    <source>
        <dbReference type="PROSITE-ProRule" id="PRU00464"/>
    </source>
</evidence>
<proteinExistence type="predicted"/>
<organism evidence="5 6">
    <name type="scientific">Galendromus occidentalis</name>
    <name type="common">western predatory mite</name>
    <dbReference type="NCBI Taxonomy" id="34638"/>
    <lineage>
        <taxon>Eukaryota</taxon>
        <taxon>Metazoa</taxon>
        <taxon>Ecdysozoa</taxon>
        <taxon>Arthropoda</taxon>
        <taxon>Chelicerata</taxon>
        <taxon>Arachnida</taxon>
        <taxon>Acari</taxon>
        <taxon>Parasitiformes</taxon>
        <taxon>Mesostigmata</taxon>
        <taxon>Gamasina</taxon>
        <taxon>Phytoseioidea</taxon>
        <taxon>Phytoseiidae</taxon>
        <taxon>Typhlodrominae</taxon>
        <taxon>Galendromus</taxon>
    </lineage>
</organism>
<evidence type="ECO:0000313" key="6">
    <source>
        <dbReference type="RefSeq" id="XP_003747123.1"/>
    </source>
</evidence>
<feature type="domain" description="HIT" evidence="4">
    <location>
        <begin position="55"/>
        <end position="163"/>
    </location>
</feature>
<accession>A0AAJ6QXC2</accession>
<dbReference type="InterPro" id="IPR011146">
    <property type="entry name" value="HIT-like"/>
</dbReference>